<dbReference type="InterPro" id="IPR020472">
    <property type="entry name" value="WD40_PAC1"/>
</dbReference>
<organism evidence="6 7">
    <name type="scientific">Candida boidinii</name>
    <name type="common">Yeast</name>
    <dbReference type="NCBI Taxonomy" id="5477"/>
    <lineage>
        <taxon>Eukaryota</taxon>
        <taxon>Fungi</taxon>
        <taxon>Dikarya</taxon>
        <taxon>Ascomycota</taxon>
        <taxon>Saccharomycotina</taxon>
        <taxon>Pichiomycetes</taxon>
        <taxon>Pichiales</taxon>
        <taxon>Pichiaceae</taxon>
        <taxon>Ogataea</taxon>
        <taxon>Ogataea/Candida clade</taxon>
    </lineage>
</organism>
<dbReference type="PRINTS" id="PR00320">
    <property type="entry name" value="GPROTEINBRPT"/>
</dbReference>
<gene>
    <name evidence="6" type="ORF">Cboi02_000115600</name>
</gene>
<reference evidence="6" key="1">
    <citation type="submission" date="2023-04" db="EMBL/GenBank/DDBJ databases">
        <title>Candida boidinii NBRC 10035.</title>
        <authorList>
            <person name="Ichikawa N."/>
            <person name="Sato H."/>
            <person name="Tonouchi N."/>
        </authorList>
    </citation>
    <scope>NUCLEOTIDE SEQUENCE</scope>
    <source>
        <strain evidence="6">NBRC 10035</strain>
    </source>
</reference>
<evidence type="ECO:0000313" key="6">
    <source>
        <dbReference type="EMBL" id="GME67791.1"/>
    </source>
</evidence>
<sequence>MEYDELPVVNEPVGDTGANPNNLNKLIKYVPTLDDDVKSTLRNYDQPITIYGEDKPARRERLINLILTNAEIRRKFIIDRSIPLDDTEFDRGMSVSGYADEDDEDEGDDDEEFYTPGPEELIPIRSEIADFSLAKAKKRINEQQMFFQNFNETENLINRRNKIKILQNFQLFISQIVSDRCTSILRFSKHSANSNLIAAGSWNGQTYIMNQEKLNCKYILVNGHEEKIGGVDWNPTEPTRIATSGNEGNIALFDINADPESDDDPIDINPSSIMKGHTNRVTRLDHHPCGKYLASASFDTTWRYWDLTTAKELFFQEGHSKEVFTIRHHPDGSLIASGGLDAITRIWDLRIGKSIAVFQDHIKGVYAMDWRSNGHNLITGSGDNSIKVWDLRKSENSICTIGGHKKLVSDIKISTDDKFFVSSGYDGLVNIYSCDNWLKLKSFTNNEKQMTCDVSLNDNTIISGGWDRSLKLYTIN</sequence>
<feature type="repeat" description="WD" evidence="3">
    <location>
        <begin position="316"/>
        <end position="357"/>
    </location>
</feature>
<evidence type="ECO:0000259" key="5">
    <source>
        <dbReference type="SMART" id="SM00500"/>
    </source>
</evidence>
<comment type="caution">
    <text evidence="6">The sequence shown here is derived from an EMBL/GenBank/DDBJ whole genome shotgun (WGS) entry which is preliminary data.</text>
</comment>
<dbReference type="GO" id="GO:0030621">
    <property type="term" value="F:U4 snRNA binding"/>
    <property type="evidence" value="ECO:0007669"/>
    <property type="project" value="TreeGrafter"/>
</dbReference>
<dbReference type="Pfam" id="PF08799">
    <property type="entry name" value="PRP4"/>
    <property type="match status" value="1"/>
</dbReference>
<dbReference type="Gene3D" id="4.10.280.110">
    <property type="entry name" value="Pre-mRNA processing factor 4 domain"/>
    <property type="match status" value="1"/>
</dbReference>
<keyword evidence="1 3" id="KW-0853">WD repeat</keyword>
<dbReference type="InterPro" id="IPR014906">
    <property type="entry name" value="PRP4-like"/>
</dbReference>
<dbReference type="SUPFAM" id="SSF158230">
    <property type="entry name" value="PRP4-like"/>
    <property type="match status" value="1"/>
</dbReference>
<evidence type="ECO:0000256" key="1">
    <source>
        <dbReference type="ARBA" id="ARBA00022574"/>
    </source>
</evidence>
<protein>
    <submittedName>
        <fullName evidence="6">Unnamed protein product</fullName>
    </submittedName>
</protein>
<accession>A0A9W6SV66</accession>
<dbReference type="PROSITE" id="PS00678">
    <property type="entry name" value="WD_REPEATS_1"/>
    <property type="match status" value="2"/>
</dbReference>
<dbReference type="InterPro" id="IPR001680">
    <property type="entry name" value="WD40_rpt"/>
</dbReference>
<dbReference type="PROSITE" id="PS50294">
    <property type="entry name" value="WD_REPEATS_REGION"/>
    <property type="match status" value="3"/>
</dbReference>
<dbReference type="SMART" id="SM00500">
    <property type="entry name" value="SFM"/>
    <property type="match status" value="1"/>
</dbReference>
<dbReference type="InterPro" id="IPR036322">
    <property type="entry name" value="WD40_repeat_dom_sf"/>
</dbReference>
<dbReference type="CDD" id="cd00200">
    <property type="entry name" value="WD40"/>
    <property type="match status" value="1"/>
</dbReference>
<dbReference type="Proteomes" id="UP001165120">
    <property type="component" value="Unassembled WGS sequence"/>
</dbReference>
<keyword evidence="7" id="KW-1185">Reference proteome</keyword>
<dbReference type="InterPro" id="IPR019775">
    <property type="entry name" value="WD40_repeat_CS"/>
</dbReference>
<evidence type="ECO:0000256" key="3">
    <source>
        <dbReference type="PROSITE-ProRule" id="PRU00221"/>
    </source>
</evidence>
<dbReference type="PANTHER" id="PTHR19846">
    <property type="entry name" value="WD40 REPEAT PROTEIN"/>
    <property type="match status" value="1"/>
</dbReference>
<evidence type="ECO:0000256" key="4">
    <source>
        <dbReference type="SAM" id="MobiDB-lite"/>
    </source>
</evidence>
<dbReference type="Pfam" id="PF00400">
    <property type="entry name" value="WD40"/>
    <property type="match status" value="5"/>
</dbReference>
<evidence type="ECO:0000313" key="7">
    <source>
        <dbReference type="Proteomes" id="UP001165120"/>
    </source>
</evidence>
<feature type="repeat" description="WD" evidence="3">
    <location>
        <begin position="221"/>
        <end position="263"/>
    </location>
</feature>
<evidence type="ECO:0000256" key="2">
    <source>
        <dbReference type="ARBA" id="ARBA00022737"/>
    </source>
</evidence>
<proteinExistence type="predicted"/>
<dbReference type="Gene3D" id="2.130.10.10">
    <property type="entry name" value="YVTN repeat-like/Quinoprotein amine dehydrogenase"/>
    <property type="match status" value="2"/>
</dbReference>
<name>A0A9W6SV66_CANBO</name>
<keyword evidence="2" id="KW-0677">Repeat</keyword>
<feature type="compositionally biased region" description="Acidic residues" evidence="4">
    <location>
        <begin position="99"/>
        <end position="113"/>
    </location>
</feature>
<dbReference type="PROSITE" id="PS50082">
    <property type="entry name" value="WD_REPEATS_2"/>
    <property type="match status" value="5"/>
</dbReference>
<dbReference type="InterPro" id="IPR036285">
    <property type="entry name" value="PRP4-like_sf"/>
</dbReference>
<dbReference type="EMBL" id="BSXN01000252">
    <property type="protein sequence ID" value="GME67791.1"/>
    <property type="molecule type" value="Genomic_DNA"/>
</dbReference>
<feature type="repeat" description="WD" evidence="3">
    <location>
        <begin position="358"/>
        <end position="399"/>
    </location>
</feature>
<dbReference type="SUPFAM" id="SSF50978">
    <property type="entry name" value="WD40 repeat-like"/>
    <property type="match status" value="1"/>
</dbReference>
<dbReference type="PANTHER" id="PTHR19846:SF0">
    <property type="entry name" value="PRE-MRNA PROCESSING FACTOR 4"/>
    <property type="match status" value="1"/>
</dbReference>
<dbReference type="GO" id="GO:0017070">
    <property type="term" value="F:U6 snRNA binding"/>
    <property type="evidence" value="ECO:0007669"/>
    <property type="project" value="TreeGrafter"/>
</dbReference>
<feature type="repeat" description="WD" evidence="3">
    <location>
        <begin position="274"/>
        <end position="315"/>
    </location>
</feature>
<dbReference type="InterPro" id="IPR015943">
    <property type="entry name" value="WD40/YVTN_repeat-like_dom_sf"/>
</dbReference>
<dbReference type="GO" id="GO:0000398">
    <property type="term" value="P:mRNA splicing, via spliceosome"/>
    <property type="evidence" value="ECO:0007669"/>
    <property type="project" value="TreeGrafter"/>
</dbReference>
<feature type="region of interest" description="Disordered" evidence="4">
    <location>
        <begin position="93"/>
        <end position="117"/>
    </location>
</feature>
<feature type="repeat" description="WD" evidence="3">
    <location>
        <begin position="401"/>
        <end position="433"/>
    </location>
</feature>
<feature type="domain" description="Pre-mRNA processing factor 4 (PRP4)-like" evidence="5">
    <location>
        <begin position="32"/>
        <end position="82"/>
    </location>
</feature>
<dbReference type="AlphaFoldDB" id="A0A9W6SV66"/>
<dbReference type="SMART" id="SM00320">
    <property type="entry name" value="WD40"/>
    <property type="match status" value="6"/>
</dbReference>
<dbReference type="GO" id="GO:0046540">
    <property type="term" value="C:U4/U6 x U5 tri-snRNP complex"/>
    <property type="evidence" value="ECO:0007669"/>
    <property type="project" value="TreeGrafter"/>
</dbReference>